<evidence type="ECO:0000313" key="1">
    <source>
        <dbReference type="EMBL" id="JAD18740.1"/>
    </source>
</evidence>
<reference evidence="1" key="1">
    <citation type="submission" date="2014-09" db="EMBL/GenBank/DDBJ databases">
        <authorList>
            <person name="Magalhaes I.L.F."/>
            <person name="Oliveira U."/>
            <person name="Santos F.R."/>
            <person name="Vidigal T.H.D.A."/>
            <person name="Brescovit A.D."/>
            <person name="Santos A.J."/>
        </authorList>
    </citation>
    <scope>NUCLEOTIDE SEQUENCE</scope>
    <source>
        <tissue evidence="1">Shoot tissue taken approximately 20 cm above the soil surface</tissue>
    </source>
</reference>
<reference evidence="1" key="2">
    <citation type="journal article" date="2015" name="Data Brief">
        <title>Shoot transcriptome of the giant reed, Arundo donax.</title>
        <authorList>
            <person name="Barrero R.A."/>
            <person name="Guerrero F.D."/>
            <person name="Moolhuijzen P."/>
            <person name="Goolsby J.A."/>
            <person name="Tidwell J."/>
            <person name="Bellgard S.E."/>
            <person name="Bellgard M.I."/>
        </authorList>
    </citation>
    <scope>NUCLEOTIDE SEQUENCE</scope>
    <source>
        <tissue evidence="1">Shoot tissue taken approximately 20 cm above the soil surface</tissue>
    </source>
</reference>
<name>A0A0A8Y164_ARUDO</name>
<proteinExistence type="predicted"/>
<organism evidence="1">
    <name type="scientific">Arundo donax</name>
    <name type="common">Giant reed</name>
    <name type="synonym">Donax arundinaceus</name>
    <dbReference type="NCBI Taxonomy" id="35708"/>
    <lineage>
        <taxon>Eukaryota</taxon>
        <taxon>Viridiplantae</taxon>
        <taxon>Streptophyta</taxon>
        <taxon>Embryophyta</taxon>
        <taxon>Tracheophyta</taxon>
        <taxon>Spermatophyta</taxon>
        <taxon>Magnoliopsida</taxon>
        <taxon>Liliopsida</taxon>
        <taxon>Poales</taxon>
        <taxon>Poaceae</taxon>
        <taxon>PACMAD clade</taxon>
        <taxon>Arundinoideae</taxon>
        <taxon>Arundineae</taxon>
        <taxon>Arundo</taxon>
    </lineage>
</organism>
<dbReference type="AlphaFoldDB" id="A0A0A8Y164"/>
<protein>
    <submittedName>
        <fullName evidence="1">Uncharacterized protein</fullName>
    </submittedName>
</protein>
<sequence>MSYIPQWSPYMFTCLDIGHHTCLLAWTLDAKAKAGLLSF</sequence>
<dbReference type="EMBL" id="GBRH01279155">
    <property type="protein sequence ID" value="JAD18740.1"/>
    <property type="molecule type" value="Transcribed_RNA"/>
</dbReference>
<accession>A0A0A8Y164</accession>